<evidence type="ECO:0000256" key="2">
    <source>
        <dbReference type="ARBA" id="ARBA00022670"/>
    </source>
</evidence>
<dbReference type="PROSITE" id="PS51892">
    <property type="entry name" value="SUBTILASE"/>
    <property type="match status" value="1"/>
</dbReference>
<evidence type="ECO:0000313" key="10">
    <source>
        <dbReference type="EMBL" id="MFC5745998.1"/>
    </source>
</evidence>
<feature type="transmembrane region" description="Helical" evidence="7">
    <location>
        <begin position="346"/>
        <end position="367"/>
    </location>
</feature>
<gene>
    <name evidence="10" type="ORF">ACFPZN_10295</name>
</gene>
<name>A0ABW0ZUH6_9ACTN</name>
<comment type="caution">
    <text evidence="10">The sequence shown here is derived from an EMBL/GenBank/DDBJ whole genome shotgun (WGS) entry which is preliminary data.</text>
</comment>
<feature type="compositionally biased region" description="Low complexity" evidence="6">
    <location>
        <begin position="390"/>
        <end position="399"/>
    </location>
</feature>
<dbReference type="Gene3D" id="3.40.50.200">
    <property type="entry name" value="Peptidase S8/S53 domain"/>
    <property type="match status" value="1"/>
</dbReference>
<dbReference type="InterPro" id="IPR015500">
    <property type="entry name" value="Peptidase_S8_subtilisin-rel"/>
</dbReference>
<dbReference type="InterPro" id="IPR036852">
    <property type="entry name" value="Peptidase_S8/S53_dom_sf"/>
</dbReference>
<protein>
    <submittedName>
        <fullName evidence="10">S8 family serine peptidase</fullName>
    </submittedName>
</protein>
<evidence type="ECO:0000313" key="11">
    <source>
        <dbReference type="Proteomes" id="UP001596074"/>
    </source>
</evidence>
<feature type="active site" description="Charge relay system" evidence="5">
    <location>
        <position position="246"/>
    </location>
</feature>
<keyword evidence="2 5" id="KW-0645">Protease</keyword>
<feature type="compositionally biased region" description="Pro residues" evidence="6">
    <location>
        <begin position="413"/>
        <end position="433"/>
    </location>
</feature>
<keyword evidence="7" id="KW-0812">Transmembrane</keyword>
<dbReference type="PANTHER" id="PTHR43806:SF11">
    <property type="entry name" value="CEREVISIN-RELATED"/>
    <property type="match status" value="1"/>
</dbReference>
<evidence type="ECO:0000256" key="8">
    <source>
        <dbReference type="SAM" id="SignalP"/>
    </source>
</evidence>
<evidence type="ECO:0000256" key="5">
    <source>
        <dbReference type="PROSITE-ProRule" id="PRU01240"/>
    </source>
</evidence>
<evidence type="ECO:0000256" key="7">
    <source>
        <dbReference type="SAM" id="Phobius"/>
    </source>
</evidence>
<dbReference type="PANTHER" id="PTHR43806">
    <property type="entry name" value="PEPTIDASE S8"/>
    <property type="match status" value="1"/>
</dbReference>
<dbReference type="Pfam" id="PF00082">
    <property type="entry name" value="Peptidase_S8"/>
    <property type="match status" value="1"/>
</dbReference>
<evidence type="ECO:0000256" key="1">
    <source>
        <dbReference type="ARBA" id="ARBA00011073"/>
    </source>
</evidence>
<evidence type="ECO:0000256" key="3">
    <source>
        <dbReference type="ARBA" id="ARBA00022801"/>
    </source>
</evidence>
<keyword evidence="4 5" id="KW-0720">Serine protease</keyword>
<dbReference type="RefSeq" id="WP_378281617.1">
    <property type="nucleotide sequence ID" value="NZ_JBHSON010000011.1"/>
</dbReference>
<evidence type="ECO:0000256" key="6">
    <source>
        <dbReference type="SAM" id="MobiDB-lite"/>
    </source>
</evidence>
<feature type="active site" description="Charge relay system" evidence="5">
    <location>
        <position position="57"/>
    </location>
</feature>
<dbReference type="Proteomes" id="UP001596074">
    <property type="component" value="Unassembled WGS sequence"/>
</dbReference>
<keyword evidence="8" id="KW-0732">Signal</keyword>
<accession>A0ABW0ZUH6</accession>
<evidence type="ECO:0000256" key="4">
    <source>
        <dbReference type="ARBA" id="ARBA00022825"/>
    </source>
</evidence>
<feature type="region of interest" description="Disordered" evidence="6">
    <location>
        <begin position="375"/>
        <end position="474"/>
    </location>
</feature>
<evidence type="ECO:0000259" key="9">
    <source>
        <dbReference type="Pfam" id="PF00082"/>
    </source>
</evidence>
<dbReference type="InterPro" id="IPR050131">
    <property type="entry name" value="Peptidase_S8_subtilisin-like"/>
</dbReference>
<keyword evidence="11" id="KW-1185">Reference proteome</keyword>
<proteinExistence type="inferred from homology"/>
<feature type="active site" description="Charge relay system" evidence="5">
    <location>
        <position position="96"/>
    </location>
</feature>
<organism evidence="10 11">
    <name type="scientific">Actinomadura rugatobispora</name>
    <dbReference type="NCBI Taxonomy" id="1994"/>
    <lineage>
        <taxon>Bacteria</taxon>
        <taxon>Bacillati</taxon>
        <taxon>Actinomycetota</taxon>
        <taxon>Actinomycetes</taxon>
        <taxon>Streptosporangiales</taxon>
        <taxon>Thermomonosporaceae</taxon>
        <taxon>Actinomadura</taxon>
    </lineage>
</organism>
<dbReference type="EMBL" id="JBHSON010000011">
    <property type="protein sequence ID" value="MFC5745998.1"/>
    <property type="molecule type" value="Genomic_DNA"/>
</dbReference>
<dbReference type="PRINTS" id="PR00723">
    <property type="entry name" value="SUBTILISIN"/>
</dbReference>
<sequence length="474" mass="48653">MARSALALLVVGAVASPGSAAAAAKPLPQQWWFTSWGVEDRLWTSSRGQGVTVAVIDTGVQASLPDLNGAVLPGMDAESGSGDGRTDVDRTESNGHGTAMASLIAAQGRGTGLLGVAPNAKILPVVAQSKPAYAKGIRFAADRGAKVISLSQALPGACPADLQEAVTYALGKDAVVVAGAGNDGNGSNSSMSPANCAGVVAVGAVDAQFRPWVKSQRQSYVTVAAPGVQTSAILRDGKVSFGSGTSDATALTSAAVALIRAKFPNMSNREVVQQVIGSAMDVGPSGRDPQTGFGFIRPYRVFNGTVPKNGANPVFEAYDRQAKNAQKTEEPSGGGGPKGGADMASVIVLVAWVVVGAVIALVMLFVLMRRRKKGRPAPLGPVPGATPSFGAPYPQQGQMPPGPGPQGQGPGPQGYPPQGYPQQPPQQGPPQGPPQGGYAPQTHMDIPQQPRTQQDIPQQPRTQQDIPQQPPPRQ</sequence>
<feature type="compositionally biased region" description="Low complexity" evidence="6">
    <location>
        <begin position="436"/>
        <end position="467"/>
    </location>
</feature>
<feature type="chain" id="PRO_5045967689" evidence="8">
    <location>
        <begin position="23"/>
        <end position="474"/>
    </location>
</feature>
<dbReference type="SUPFAM" id="SSF52743">
    <property type="entry name" value="Subtilisin-like"/>
    <property type="match status" value="1"/>
</dbReference>
<comment type="similarity">
    <text evidence="1 5">Belongs to the peptidase S8 family.</text>
</comment>
<reference evidence="11" key="1">
    <citation type="journal article" date="2019" name="Int. J. Syst. Evol. Microbiol.">
        <title>The Global Catalogue of Microorganisms (GCM) 10K type strain sequencing project: providing services to taxonomists for standard genome sequencing and annotation.</title>
        <authorList>
            <consortium name="The Broad Institute Genomics Platform"/>
            <consortium name="The Broad Institute Genome Sequencing Center for Infectious Disease"/>
            <person name="Wu L."/>
            <person name="Ma J."/>
        </authorList>
    </citation>
    <scope>NUCLEOTIDE SEQUENCE [LARGE SCALE GENOMIC DNA]</scope>
    <source>
        <strain evidence="11">KCTC 42087</strain>
    </source>
</reference>
<keyword evidence="3 5" id="KW-0378">Hydrolase</keyword>
<feature type="signal peptide" evidence="8">
    <location>
        <begin position="1"/>
        <end position="22"/>
    </location>
</feature>
<keyword evidence="7" id="KW-0472">Membrane</keyword>
<feature type="domain" description="Peptidase S8/S53" evidence="9">
    <location>
        <begin position="48"/>
        <end position="294"/>
    </location>
</feature>
<keyword evidence="7" id="KW-1133">Transmembrane helix</keyword>
<dbReference type="InterPro" id="IPR000209">
    <property type="entry name" value="Peptidase_S8/S53_dom"/>
</dbReference>